<dbReference type="Proteomes" id="UP000243579">
    <property type="component" value="Unassembled WGS sequence"/>
</dbReference>
<feature type="transmembrane region" description="Helical" evidence="1">
    <location>
        <begin position="225"/>
        <end position="247"/>
    </location>
</feature>
<keyword evidence="1" id="KW-0812">Transmembrane</keyword>
<protein>
    <recommendedName>
        <fullName evidence="4">Transmembrane protein</fullName>
    </recommendedName>
</protein>
<feature type="transmembrane region" description="Helical" evidence="1">
    <location>
        <begin position="306"/>
        <end position="324"/>
    </location>
</feature>
<feature type="transmembrane region" description="Helical" evidence="1">
    <location>
        <begin position="409"/>
        <end position="428"/>
    </location>
</feature>
<dbReference type="OrthoDB" id="75886at2759"/>
<evidence type="ECO:0000256" key="1">
    <source>
        <dbReference type="SAM" id="Phobius"/>
    </source>
</evidence>
<gene>
    <name evidence="2" type="ORF">ACHHYP_16967</name>
</gene>
<keyword evidence="1" id="KW-1133">Transmembrane helix</keyword>
<dbReference type="EMBL" id="JNBR01002853">
    <property type="protein sequence ID" value="OQR80944.1"/>
    <property type="molecule type" value="Genomic_DNA"/>
</dbReference>
<comment type="caution">
    <text evidence="2">The sequence shown here is derived from an EMBL/GenBank/DDBJ whole genome shotgun (WGS) entry which is preliminary data.</text>
</comment>
<feature type="transmembrane region" description="Helical" evidence="1">
    <location>
        <begin position="357"/>
        <end position="374"/>
    </location>
</feature>
<evidence type="ECO:0000313" key="2">
    <source>
        <dbReference type="EMBL" id="OQR80944.1"/>
    </source>
</evidence>
<feature type="transmembrane region" description="Helical" evidence="1">
    <location>
        <begin position="186"/>
        <end position="204"/>
    </location>
</feature>
<reference evidence="2 3" key="1">
    <citation type="journal article" date="2014" name="Genome Biol. Evol.">
        <title>The secreted proteins of Achlya hypogyna and Thraustotheca clavata identify the ancestral oomycete secretome and reveal gene acquisitions by horizontal gene transfer.</title>
        <authorList>
            <person name="Misner I."/>
            <person name="Blouin N."/>
            <person name="Leonard G."/>
            <person name="Richards T.A."/>
            <person name="Lane C.E."/>
        </authorList>
    </citation>
    <scope>NUCLEOTIDE SEQUENCE [LARGE SCALE GENOMIC DNA]</scope>
    <source>
        <strain evidence="2 3">ATCC 48635</strain>
    </source>
</reference>
<evidence type="ECO:0000313" key="3">
    <source>
        <dbReference type="Proteomes" id="UP000243579"/>
    </source>
</evidence>
<evidence type="ECO:0008006" key="4">
    <source>
        <dbReference type="Google" id="ProtNLM"/>
    </source>
</evidence>
<proteinExistence type="predicted"/>
<dbReference type="AlphaFoldDB" id="A0A1V9Y5F0"/>
<organism evidence="2 3">
    <name type="scientific">Achlya hypogyna</name>
    <name type="common">Oomycete</name>
    <name type="synonym">Protoachlya hypogyna</name>
    <dbReference type="NCBI Taxonomy" id="1202772"/>
    <lineage>
        <taxon>Eukaryota</taxon>
        <taxon>Sar</taxon>
        <taxon>Stramenopiles</taxon>
        <taxon>Oomycota</taxon>
        <taxon>Saprolegniomycetes</taxon>
        <taxon>Saprolegniales</taxon>
        <taxon>Achlyaceae</taxon>
        <taxon>Achlya</taxon>
    </lineage>
</organism>
<accession>A0A1V9Y5F0</accession>
<keyword evidence="3" id="KW-1185">Reference proteome</keyword>
<keyword evidence="1" id="KW-0472">Membrane</keyword>
<sequence>MASFLGAKAACPTGYDEWLFVVAPQVLFATAAASLAFNTTTSVALACQAEIVAPLSCVASLTSLAGFFTKHFTTDTLAAFEERAAAVQGEVAALGAGVTQYTLTLASRTVSFFHQSIFAPTDPAMHFVGWIFAYDWATGAREVVSVEGDVGTFAVVSTSVAATTFSASPYELPTNVAVYFRVLCQYVSTVLLFVAATVVVYSFVNGFKSEGSNLLKVNRVGGMVWVGRPLLFLRSVTALCIMSTATLETTAVGRLTLATTSDASAGVNDGISKVLVAGELCWLVYIAADYCMVVTQEYTASYSSKAAILVWALAALLSFAAPVTHNASLDRRCEVAVVDYELVCRSGIVTIGSKTRFLQLVALALGTSVVVYAHDRLRYKPVLPTERPSYLLSCGARYLFARQGWIHGGVYYIDYASAALTGLLVFPYRRTAYVFDIKTWRTLSLCQETIEAKTQFHPMSRRLAAAIPCIE</sequence>
<name>A0A1V9Y5F0_ACHHY</name>